<feature type="transmembrane region" description="Helical" evidence="3">
    <location>
        <begin position="1307"/>
        <end position="1334"/>
    </location>
</feature>
<dbReference type="SUPFAM" id="SSF103473">
    <property type="entry name" value="MFS general substrate transporter"/>
    <property type="match status" value="1"/>
</dbReference>
<dbReference type="Pfam" id="PF14269">
    <property type="entry name" value="Arylsulfotran_2"/>
    <property type="match status" value="1"/>
</dbReference>
<proteinExistence type="predicted"/>
<dbReference type="PROSITE" id="PS50850">
    <property type="entry name" value="MFS"/>
    <property type="match status" value="1"/>
</dbReference>
<protein>
    <recommendedName>
        <fullName evidence="4">Major facilitator superfamily (MFS) profile domain-containing protein</fullName>
    </recommendedName>
</protein>
<evidence type="ECO:0000313" key="5">
    <source>
        <dbReference type="EMBL" id="EME83054.1"/>
    </source>
</evidence>
<dbReference type="Pfam" id="PF07690">
    <property type="entry name" value="MFS_1"/>
    <property type="match status" value="1"/>
</dbReference>
<feature type="domain" description="Major facilitator superfamily (MFS) profile" evidence="4">
    <location>
        <begin position="891"/>
        <end position="1405"/>
    </location>
</feature>
<evidence type="ECO:0000256" key="3">
    <source>
        <dbReference type="SAM" id="Phobius"/>
    </source>
</evidence>
<dbReference type="InterPro" id="IPR053143">
    <property type="entry name" value="Arylsulfate_ST"/>
</dbReference>
<sequence length="1430" mass="157042">MSLFWRSACPAWQACFCIGAAILTFFSVEATAQLNNETSPTHQFKSRPDLHAPVINFSILKPDLVTPGYIFFAPFRNLDPGPYIYDNAGNLVWSGAGQSGPLTSHKPHVCNYKGEDHLCFFTGEQHQGFARGHGVIMDKHYRVVRTLEAQGAGASCDMHEFRMTPYTNGSTALVTVYQPRQYDLTTNPRYNVQGGMGWIVEGVFQEIDIDTGRLIFEWRSLDHVDPSQAWTLPGSTDTSGTGLHEQEPWDYFHINSVDKNQEGDYLISARHVSAIYKVSGKDGRILWQLGGNNPDFAQTNFKFSYQHHARWISENGTHTVFSFYDNASNAYNRTGNFSHGWIIAIDHVAETATMIKEWGAPEPKGGLLSTSQGNMQMLPNGGCHIGWGEHAYFSEHTADGETVMYARVAERASNVMIYRSNKYNWTAEPLTSPALWTYSRTGQGLMGFWVSWNGATEVRSWKLFTGPSPDGPWSLVANVYKTGFETEHHVESFAPWSYAEASDSTGRALGRSVISKTFVPSDRMRVHCGDRGCNHAFRVPPEYSTPYDAKVETPEDFLSPHRGYNTSHYYQDLPDVAQIGSGSGSDEYDDEHRDTSRLAVGVGLLLGATAVIVGFYFWRRGTLGKFQDRLSHSSIGSQLNLGRAVHGKEFGMDEMIPVSVDFEGRDPSIVYEARGETTNTAGQIGSDSIVSHQSNDHQCLTREAYWGDVVQGCDAAAAAAAAVAAKSLVRVTANKQIAIAIAIAIATGSGSIVAQAQAQARQRLGSEAHTREELLHRQQQLQTSNPNSNVIHHRSYSSEKPDRPSILKANQSPPDSPHTAVDDPYFADTTPVPPSKEWSNAPDTENGNGRIGAHLGSQQNPMASSPPYNDTSTTHLPPPPPTWTNMPNKGQLAILAASRFVDFFQMAALQTFMVHQLKSFDPELSDVTISHQAGVLQGAFTAAQIVTSILWGRAADHPMLGRKSVLMIGLVGTAIGCIGVGFSTTYQQAVFWRFVSGAINGTVGSARTMVAECTPKPWHPRAFLLLPAAFNVANVAGPILAGLLTDPTVNLPRLFGPDSTFGGAEGVLWMQTYPYAAANLISTVLLLIEASIVHFALNETLKGRVPMDISKFDPLTIVRNAYSQIMQMKDQGYRMLQQSQREALLSGQEGRDSVEMDRLTTTGEKHELRPVQRLPFSRLWTTNVLWTLLSIAIFDFHMGAFANLWILFLATPRDFVSDDEGVRRRSMFKFSSGLAFPPPTIGFAMAIIGFIGVALQFLLYPWANGRFGLMWCFRGSLFFFPAAYYLAPYLALLPSTTAPPEPSSGVIIWLGISFVLFLQVAARTFALPASIILLNNSSPHPSVLATIHGIGNACSALFRTIGPMLAGYWFGIWTERGIVGMAWWIVATIAAFGCIASFKVRNGSGHEIFLPGEEDEMKASETGQGSGDGR</sequence>
<reference evidence="5 6" key="1">
    <citation type="journal article" date="2012" name="PLoS Pathog.">
        <title>Diverse lifestyles and strategies of plant pathogenesis encoded in the genomes of eighteen Dothideomycetes fungi.</title>
        <authorList>
            <person name="Ohm R.A."/>
            <person name="Feau N."/>
            <person name="Henrissat B."/>
            <person name="Schoch C.L."/>
            <person name="Horwitz B.A."/>
            <person name="Barry K.W."/>
            <person name="Condon B.J."/>
            <person name="Copeland A.C."/>
            <person name="Dhillon B."/>
            <person name="Glaser F."/>
            <person name="Hesse C.N."/>
            <person name="Kosti I."/>
            <person name="LaButti K."/>
            <person name="Lindquist E.A."/>
            <person name="Lucas S."/>
            <person name="Salamov A.A."/>
            <person name="Bradshaw R.E."/>
            <person name="Ciuffetti L."/>
            <person name="Hamelin R.C."/>
            <person name="Kema G.H.J."/>
            <person name="Lawrence C."/>
            <person name="Scott J.A."/>
            <person name="Spatafora J.W."/>
            <person name="Turgeon B.G."/>
            <person name="de Wit P.J.G.M."/>
            <person name="Zhong S."/>
            <person name="Goodwin S.B."/>
            <person name="Grigoriev I.V."/>
        </authorList>
    </citation>
    <scope>NUCLEOTIDE SEQUENCE [LARGE SCALE GENOMIC DNA]</scope>
    <source>
        <strain evidence="5 6">CIRAD86</strain>
    </source>
</reference>
<dbReference type="GO" id="GO:0016020">
    <property type="term" value="C:membrane"/>
    <property type="evidence" value="ECO:0007669"/>
    <property type="project" value="UniProtKB-SubCell"/>
</dbReference>
<dbReference type="InterPro" id="IPR036259">
    <property type="entry name" value="MFS_trans_sf"/>
</dbReference>
<name>M2ZVN3_PSEFD</name>
<dbReference type="GO" id="GO:0022857">
    <property type="term" value="F:transmembrane transporter activity"/>
    <property type="evidence" value="ECO:0007669"/>
    <property type="project" value="InterPro"/>
</dbReference>
<keyword evidence="3" id="KW-0472">Membrane</keyword>
<accession>M2ZVN3</accession>
<feature type="transmembrane region" description="Helical" evidence="3">
    <location>
        <begin position="1241"/>
        <end position="1260"/>
    </location>
</feature>
<gene>
    <name evidence="5" type="ORF">MYCFIDRAFT_196440</name>
</gene>
<feature type="transmembrane region" description="Helical" evidence="3">
    <location>
        <begin position="1075"/>
        <end position="1097"/>
    </location>
</feature>
<evidence type="ECO:0000313" key="6">
    <source>
        <dbReference type="Proteomes" id="UP000016932"/>
    </source>
</evidence>
<dbReference type="Gene3D" id="1.20.1250.20">
    <property type="entry name" value="MFS general substrate transporter like domains"/>
    <property type="match status" value="1"/>
</dbReference>
<dbReference type="InterPro" id="IPR020846">
    <property type="entry name" value="MFS_dom"/>
</dbReference>
<comment type="subcellular location">
    <subcellularLocation>
        <location evidence="1">Membrane</location>
        <topology evidence="1">Multi-pass membrane protein</topology>
    </subcellularLocation>
</comment>
<dbReference type="OrthoDB" id="5427350at2759"/>
<keyword evidence="6" id="KW-1185">Reference proteome</keyword>
<feature type="region of interest" description="Disordered" evidence="2">
    <location>
        <begin position="773"/>
        <end position="883"/>
    </location>
</feature>
<evidence type="ECO:0000256" key="2">
    <source>
        <dbReference type="SAM" id="MobiDB-lite"/>
    </source>
</evidence>
<evidence type="ECO:0000259" key="4">
    <source>
        <dbReference type="PROSITE" id="PS50850"/>
    </source>
</evidence>
<evidence type="ECO:0000256" key="1">
    <source>
        <dbReference type="ARBA" id="ARBA00004141"/>
    </source>
</evidence>
<feature type="compositionally biased region" description="Polar residues" evidence="2">
    <location>
        <begin position="837"/>
        <end position="847"/>
    </location>
</feature>
<dbReference type="InterPro" id="IPR011701">
    <property type="entry name" value="MFS"/>
</dbReference>
<feature type="transmembrane region" description="Helical" evidence="3">
    <location>
        <begin position="1022"/>
        <end position="1044"/>
    </location>
</feature>
<dbReference type="PANTHER" id="PTHR35340:SF9">
    <property type="entry name" value="ASST-DOMAIN-CONTAINING PROTEIN"/>
    <property type="match status" value="1"/>
</dbReference>
<dbReference type="VEuPathDB" id="FungiDB:MYCFIDRAFT_196440"/>
<feature type="transmembrane region" description="Helical" evidence="3">
    <location>
        <begin position="1346"/>
        <end position="1371"/>
    </location>
</feature>
<feature type="transmembrane region" description="Helical" evidence="3">
    <location>
        <begin position="990"/>
        <end position="1010"/>
    </location>
</feature>
<feature type="transmembrane region" description="Helical" evidence="3">
    <location>
        <begin position="598"/>
        <end position="618"/>
    </location>
</feature>
<feature type="compositionally biased region" description="Polar residues" evidence="2">
    <location>
        <begin position="856"/>
        <end position="870"/>
    </location>
</feature>
<dbReference type="PANTHER" id="PTHR35340">
    <property type="entry name" value="PQQ ENZYME REPEAT PROTEIN-RELATED"/>
    <property type="match status" value="1"/>
</dbReference>
<feature type="transmembrane region" description="Helical" evidence="3">
    <location>
        <begin position="892"/>
        <end position="913"/>
    </location>
</feature>
<dbReference type="EMBL" id="KB446558">
    <property type="protein sequence ID" value="EME83054.1"/>
    <property type="molecule type" value="Genomic_DNA"/>
</dbReference>
<dbReference type="eggNOG" id="KOG2615">
    <property type="taxonomic scope" value="Eukaryota"/>
</dbReference>
<organism evidence="5 6">
    <name type="scientific">Pseudocercospora fijiensis (strain CIRAD86)</name>
    <name type="common">Black leaf streak disease fungus</name>
    <name type="synonym">Mycosphaerella fijiensis</name>
    <dbReference type="NCBI Taxonomy" id="383855"/>
    <lineage>
        <taxon>Eukaryota</taxon>
        <taxon>Fungi</taxon>
        <taxon>Dikarya</taxon>
        <taxon>Ascomycota</taxon>
        <taxon>Pezizomycotina</taxon>
        <taxon>Dothideomycetes</taxon>
        <taxon>Dothideomycetidae</taxon>
        <taxon>Mycosphaerellales</taxon>
        <taxon>Mycosphaerellaceae</taxon>
        <taxon>Pseudocercospora</taxon>
    </lineage>
</organism>
<feature type="transmembrane region" description="Helical" evidence="3">
    <location>
        <begin position="1267"/>
        <end position="1287"/>
    </location>
</feature>
<keyword evidence="3" id="KW-1133">Transmembrane helix</keyword>
<dbReference type="RefSeq" id="XP_007926391.1">
    <property type="nucleotide sequence ID" value="XM_007928200.1"/>
</dbReference>
<feature type="transmembrane region" description="Helical" evidence="3">
    <location>
        <begin position="1377"/>
        <end position="1398"/>
    </location>
</feature>
<dbReference type="KEGG" id="pfj:MYCFIDRAFT_196440"/>
<dbReference type="Proteomes" id="UP000016932">
    <property type="component" value="Unassembled WGS sequence"/>
</dbReference>
<keyword evidence="3" id="KW-0812">Transmembrane</keyword>
<feature type="compositionally biased region" description="Basic and acidic residues" evidence="2">
    <location>
        <begin position="796"/>
        <end position="805"/>
    </location>
</feature>
<dbReference type="HOGENOM" id="CLU_253522_0_0_1"/>
<feature type="transmembrane region" description="Helical" evidence="3">
    <location>
        <begin position="1184"/>
        <end position="1208"/>
    </location>
</feature>
<feature type="transmembrane region" description="Helical" evidence="3">
    <location>
        <begin position="964"/>
        <end position="984"/>
    </location>
</feature>
<dbReference type="InterPro" id="IPR039535">
    <property type="entry name" value="ASST-like"/>
</dbReference>
<feature type="transmembrane region" description="Helical" evidence="3">
    <location>
        <begin position="933"/>
        <end position="952"/>
    </location>
</feature>
<dbReference type="GeneID" id="19335580"/>